<name>A0A6J7FG82_9ZZZZ</name>
<proteinExistence type="predicted"/>
<dbReference type="Pfam" id="PF01738">
    <property type="entry name" value="DLH"/>
    <property type="match status" value="1"/>
</dbReference>
<dbReference type="AlphaFoldDB" id="A0A6J7FG82"/>
<dbReference type="PANTHER" id="PTHR46623:SF7">
    <property type="entry name" value="CARBOXYMETHYLENEBUTENOLIDASE"/>
    <property type="match status" value="1"/>
</dbReference>
<accession>A0A6J7FG82</accession>
<reference evidence="2" key="1">
    <citation type="submission" date="2020-05" db="EMBL/GenBank/DDBJ databases">
        <authorList>
            <person name="Chiriac C."/>
            <person name="Salcher M."/>
            <person name="Ghai R."/>
            <person name="Kavagutti S V."/>
        </authorList>
    </citation>
    <scope>NUCLEOTIDE SEQUENCE</scope>
</reference>
<dbReference type="PANTHER" id="PTHR46623">
    <property type="entry name" value="CARBOXYMETHYLENEBUTENOLIDASE-RELATED"/>
    <property type="match status" value="1"/>
</dbReference>
<dbReference type="EMBL" id="CAFBPZ010000003">
    <property type="protein sequence ID" value="CAB5033513.1"/>
    <property type="molecule type" value="Genomic_DNA"/>
</dbReference>
<feature type="domain" description="Dienelactone hydrolase" evidence="1">
    <location>
        <begin position="34"/>
        <end position="256"/>
    </location>
</feature>
<dbReference type="EMBL" id="CAFBMC010000015">
    <property type="protein sequence ID" value="CAB4892030.1"/>
    <property type="molecule type" value="Genomic_DNA"/>
</dbReference>
<sequence length="260" mass="28755">MEVTDVSKVTLPAEEQPHDVAGQPVVIGADLPAEIFLPSRVDGAPAIVMCAEAYGPNHATRTVAAALAERGFVVILPDYYRGEGPKDRENYVDFTEVGSVISKFNFRRGFLDIAMCIDYMRSYPQVNPDRVGVWGYCTGATLALAAACIHREVAAAVAFFPSQPRFVAHDDAHPLDVIDMMWTLQCPLLIEYGDEDAIWPLELRTEVERRSKAWELDAEFVLHPGAGHAFNAPVPPLRNDSADRLGWTTALEFIQKRLNS</sequence>
<dbReference type="Gene3D" id="3.40.50.1820">
    <property type="entry name" value="alpha/beta hydrolase"/>
    <property type="match status" value="1"/>
</dbReference>
<evidence type="ECO:0000313" key="2">
    <source>
        <dbReference type="EMBL" id="CAB4892030.1"/>
    </source>
</evidence>
<dbReference type="InterPro" id="IPR029058">
    <property type="entry name" value="AB_hydrolase_fold"/>
</dbReference>
<dbReference type="GO" id="GO:0016787">
    <property type="term" value="F:hydrolase activity"/>
    <property type="evidence" value="ECO:0007669"/>
    <property type="project" value="InterPro"/>
</dbReference>
<evidence type="ECO:0000259" key="1">
    <source>
        <dbReference type="Pfam" id="PF01738"/>
    </source>
</evidence>
<dbReference type="SUPFAM" id="SSF53474">
    <property type="entry name" value="alpha/beta-Hydrolases"/>
    <property type="match status" value="1"/>
</dbReference>
<dbReference type="InterPro" id="IPR051049">
    <property type="entry name" value="Dienelactone_hydrolase-like"/>
</dbReference>
<evidence type="ECO:0000313" key="3">
    <source>
        <dbReference type="EMBL" id="CAB5033513.1"/>
    </source>
</evidence>
<dbReference type="InterPro" id="IPR002925">
    <property type="entry name" value="Dienelactn_hydro"/>
</dbReference>
<protein>
    <submittedName>
        <fullName evidence="2">Unannotated protein</fullName>
    </submittedName>
</protein>
<organism evidence="2">
    <name type="scientific">freshwater metagenome</name>
    <dbReference type="NCBI Taxonomy" id="449393"/>
    <lineage>
        <taxon>unclassified sequences</taxon>
        <taxon>metagenomes</taxon>
        <taxon>ecological metagenomes</taxon>
    </lineage>
</organism>
<gene>
    <name evidence="2" type="ORF">UFOPK3495_00443</name>
    <name evidence="3" type="ORF">UFOPK4237_00078</name>
</gene>